<proteinExistence type="predicted"/>
<organism evidence="1 2">
    <name type="scientific">Nothobranchius furzeri</name>
    <name type="common">Turquoise killifish</name>
    <dbReference type="NCBI Taxonomy" id="105023"/>
    <lineage>
        <taxon>Eukaryota</taxon>
        <taxon>Metazoa</taxon>
        <taxon>Chordata</taxon>
        <taxon>Craniata</taxon>
        <taxon>Vertebrata</taxon>
        <taxon>Euteleostomi</taxon>
        <taxon>Actinopterygii</taxon>
        <taxon>Neopterygii</taxon>
        <taxon>Teleostei</taxon>
        <taxon>Neoteleostei</taxon>
        <taxon>Acanthomorphata</taxon>
        <taxon>Ovalentaria</taxon>
        <taxon>Atherinomorphae</taxon>
        <taxon>Cyprinodontiformes</taxon>
        <taxon>Nothobranchiidae</taxon>
        <taxon>Nothobranchius</taxon>
    </lineage>
</organism>
<accession>A0A8C6NKC8</accession>
<evidence type="ECO:0000313" key="1">
    <source>
        <dbReference type="Ensembl" id="ENSNFUP00015007115.1"/>
    </source>
</evidence>
<keyword evidence="2" id="KW-1185">Reference proteome</keyword>
<protein>
    <submittedName>
        <fullName evidence="1">Uncharacterized protein</fullName>
    </submittedName>
</protein>
<reference evidence="1" key="3">
    <citation type="submission" date="2025-09" db="UniProtKB">
        <authorList>
            <consortium name="Ensembl"/>
        </authorList>
    </citation>
    <scope>IDENTIFICATION</scope>
</reference>
<name>A0A8C6NKC8_NOTFU</name>
<sequence>MHITVHRLLLPVQRLLQNKLCELVPVALRLHVQEKVVVVGDGVGAERVGANVRVEGVLHREARSRSGALGYFHGNVRLREAGWIVVDVHHLDLHAKELQRVFQEHLEVQQAQDGLLTDFFSVDFLLHDQRSVLQPQTLCNIPNHRARLLLLWHGEVELTESSIQN</sequence>
<evidence type="ECO:0000313" key="2">
    <source>
        <dbReference type="Proteomes" id="UP000694548"/>
    </source>
</evidence>
<reference evidence="1" key="2">
    <citation type="submission" date="2025-08" db="UniProtKB">
        <authorList>
            <consortium name="Ensembl"/>
        </authorList>
    </citation>
    <scope>IDENTIFICATION</scope>
</reference>
<dbReference type="GeneTree" id="ENSGT00960000186715"/>
<reference evidence="1" key="1">
    <citation type="submission" date="2014-08" db="EMBL/GenBank/DDBJ databases">
        <authorList>
            <person name="Senf B."/>
            <person name="Petzold A."/>
            <person name="Downie B.R."/>
            <person name="Koch P."/>
            <person name="Platzer M."/>
        </authorList>
    </citation>
    <scope>NUCLEOTIDE SEQUENCE [LARGE SCALE GENOMIC DNA]</scope>
    <source>
        <strain evidence="1">GRZ</strain>
    </source>
</reference>
<dbReference type="Proteomes" id="UP000694548">
    <property type="component" value="Chromosome sgr02"/>
</dbReference>
<dbReference type="Ensembl" id="ENSNFUT00015007486.1">
    <property type="protein sequence ID" value="ENSNFUP00015007115.1"/>
    <property type="gene ID" value="ENSNFUG00015003529.1"/>
</dbReference>
<dbReference type="AlphaFoldDB" id="A0A8C6NKC8"/>